<gene>
    <name evidence="2" type="ORF">FF38_12467</name>
</gene>
<dbReference type="OMA" id="VGHGSPN"/>
<dbReference type="Proteomes" id="UP000037069">
    <property type="component" value="Unassembled WGS sequence"/>
</dbReference>
<dbReference type="AlphaFoldDB" id="A0A0L0CLK9"/>
<evidence type="ECO:0000256" key="1">
    <source>
        <dbReference type="SAM" id="SignalP"/>
    </source>
</evidence>
<accession>A0A0L0CLK9</accession>
<protein>
    <submittedName>
        <fullName evidence="2">Uncharacterized protein</fullName>
    </submittedName>
</protein>
<feature type="signal peptide" evidence="1">
    <location>
        <begin position="1"/>
        <end position="19"/>
    </location>
</feature>
<sequence>MSKFLVIFLIVLVLGFSASLPQIEHGSLNGPSGRFERTKNQAAPPVDLSLPPIFLPESIPIHEDVKEFHESY</sequence>
<dbReference type="OrthoDB" id="8015592at2759"/>
<name>A0A0L0CLK9_LUCCU</name>
<evidence type="ECO:0000313" key="3">
    <source>
        <dbReference type="Proteomes" id="UP000037069"/>
    </source>
</evidence>
<reference evidence="2 3" key="1">
    <citation type="journal article" date="2015" name="Nat. Commun.">
        <title>Lucilia cuprina genome unlocks parasitic fly biology to underpin future interventions.</title>
        <authorList>
            <person name="Anstead C.A."/>
            <person name="Korhonen P.K."/>
            <person name="Young N.D."/>
            <person name="Hall R.S."/>
            <person name="Jex A.R."/>
            <person name="Murali S.C."/>
            <person name="Hughes D.S."/>
            <person name="Lee S.F."/>
            <person name="Perry T."/>
            <person name="Stroehlein A.J."/>
            <person name="Ansell B.R."/>
            <person name="Breugelmans B."/>
            <person name="Hofmann A."/>
            <person name="Qu J."/>
            <person name="Dugan S."/>
            <person name="Lee S.L."/>
            <person name="Chao H."/>
            <person name="Dinh H."/>
            <person name="Han Y."/>
            <person name="Doddapaneni H.V."/>
            <person name="Worley K.C."/>
            <person name="Muzny D.M."/>
            <person name="Ioannidis P."/>
            <person name="Waterhouse R.M."/>
            <person name="Zdobnov E.M."/>
            <person name="James P.J."/>
            <person name="Bagnall N.H."/>
            <person name="Kotze A.C."/>
            <person name="Gibbs R.A."/>
            <person name="Richards S."/>
            <person name="Batterham P."/>
            <person name="Gasser R.B."/>
        </authorList>
    </citation>
    <scope>NUCLEOTIDE SEQUENCE [LARGE SCALE GENOMIC DNA]</scope>
    <source>
        <strain evidence="2 3">LS</strain>
        <tissue evidence="2">Full body</tissue>
    </source>
</reference>
<proteinExistence type="predicted"/>
<dbReference type="EMBL" id="JRES01000319">
    <property type="protein sequence ID" value="KNC32329.1"/>
    <property type="molecule type" value="Genomic_DNA"/>
</dbReference>
<feature type="chain" id="PRO_5005536716" evidence="1">
    <location>
        <begin position="20"/>
        <end position="72"/>
    </location>
</feature>
<keyword evidence="3" id="KW-1185">Reference proteome</keyword>
<evidence type="ECO:0000313" key="2">
    <source>
        <dbReference type="EMBL" id="KNC32329.1"/>
    </source>
</evidence>
<comment type="caution">
    <text evidence="2">The sequence shown here is derived from an EMBL/GenBank/DDBJ whole genome shotgun (WGS) entry which is preliminary data.</text>
</comment>
<organism evidence="2 3">
    <name type="scientific">Lucilia cuprina</name>
    <name type="common">Green bottle fly</name>
    <name type="synonym">Australian sheep blowfly</name>
    <dbReference type="NCBI Taxonomy" id="7375"/>
    <lineage>
        <taxon>Eukaryota</taxon>
        <taxon>Metazoa</taxon>
        <taxon>Ecdysozoa</taxon>
        <taxon>Arthropoda</taxon>
        <taxon>Hexapoda</taxon>
        <taxon>Insecta</taxon>
        <taxon>Pterygota</taxon>
        <taxon>Neoptera</taxon>
        <taxon>Endopterygota</taxon>
        <taxon>Diptera</taxon>
        <taxon>Brachycera</taxon>
        <taxon>Muscomorpha</taxon>
        <taxon>Oestroidea</taxon>
        <taxon>Calliphoridae</taxon>
        <taxon>Luciliinae</taxon>
        <taxon>Lucilia</taxon>
    </lineage>
</organism>
<keyword evidence="1" id="KW-0732">Signal</keyword>